<evidence type="ECO:0000256" key="1">
    <source>
        <dbReference type="ARBA" id="ARBA00022658"/>
    </source>
</evidence>
<dbReference type="OrthoDB" id="6507416at2759"/>
<dbReference type="GO" id="GO:0005085">
    <property type="term" value="F:guanyl-nucleotide exchange factor activity"/>
    <property type="evidence" value="ECO:0007669"/>
    <property type="project" value="UniProtKB-KW"/>
</dbReference>
<dbReference type="Gene3D" id="1.20.900.10">
    <property type="entry name" value="Dbl homology (DH) domain"/>
    <property type="match status" value="1"/>
</dbReference>
<dbReference type="PANTHER" id="PTHR22826">
    <property type="entry name" value="RHO GUANINE EXCHANGE FACTOR-RELATED"/>
    <property type="match status" value="1"/>
</dbReference>
<dbReference type="Proteomes" id="UP000194236">
    <property type="component" value="Unassembled WGS sequence"/>
</dbReference>
<dbReference type="EMBL" id="MUJZ01026613">
    <property type="protein sequence ID" value="OTF78716.1"/>
    <property type="molecule type" value="Genomic_DNA"/>
</dbReference>
<name>A0A1Y3BGI7_EURMA</name>
<feature type="domain" description="DH" evidence="2">
    <location>
        <begin position="1"/>
        <end position="118"/>
    </location>
</feature>
<evidence type="ECO:0000259" key="2">
    <source>
        <dbReference type="PROSITE" id="PS50010"/>
    </source>
</evidence>
<dbReference type="AlphaFoldDB" id="A0A1Y3BGI7"/>
<keyword evidence="1" id="KW-0344">Guanine-nucleotide releasing factor</keyword>
<evidence type="ECO:0000313" key="3">
    <source>
        <dbReference type="EMBL" id="OTF78716.1"/>
    </source>
</evidence>
<dbReference type="InterPro" id="IPR051336">
    <property type="entry name" value="RhoGEF_Guanine_NuclExch_SF"/>
</dbReference>
<proteinExistence type="predicted"/>
<organism evidence="3 4">
    <name type="scientific">Euroglyphus maynei</name>
    <name type="common">Mayne's house dust mite</name>
    <dbReference type="NCBI Taxonomy" id="6958"/>
    <lineage>
        <taxon>Eukaryota</taxon>
        <taxon>Metazoa</taxon>
        <taxon>Ecdysozoa</taxon>
        <taxon>Arthropoda</taxon>
        <taxon>Chelicerata</taxon>
        <taxon>Arachnida</taxon>
        <taxon>Acari</taxon>
        <taxon>Acariformes</taxon>
        <taxon>Sarcoptiformes</taxon>
        <taxon>Astigmata</taxon>
        <taxon>Psoroptidia</taxon>
        <taxon>Analgoidea</taxon>
        <taxon>Pyroglyphidae</taxon>
        <taxon>Pyroglyphinae</taxon>
        <taxon>Euroglyphus</taxon>
    </lineage>
</organism>
<reference evidence="3 4" key="1">
    <citation type="submission" date="2017-03" db="EMBL/GenBank/DDBJ databases">
        <title>Genome Survey of Euroglyphus maynei.</title>
        <authorList>
            <person name="Arlian L.G."/>
            <person name="Morgan M.S."/>
            <person name="Rider S.D."/>
        </authorList>
    </citation>
    <scope>NUCLEOTIDE SEQUENCE [LARGE SCALE GENOMIC DNA]</scope>
    <source>
        <strain evidence="3">Arlian Lab</strain>
        <tissue evidence="3">Whole body</tissue>
    </source>
</reference>
<comment type="caution">
    <text evidence="3">The sequence shown here is derived from an EMBL/GenBank/DDBJ whole genome shotgun (WGS) entry which is preliminary data.</text>
</comment>
<dbReference type="PROSITE" id="PS50010">
    <property type="entry name" value="DH_2"/>
    <property type="match status" value="1"/>
</dbReference>
<evidence type="ECO:0000313" key="4">
    <source>
        <dbReference type="Proteomes" id="UP000194236"/>
    </source>
</evidence>
<gene>
    <name evidence="3" type="ORF">BLA29_013415</name>
</gene>
<sequence>MIVRELIETEEDLIRDMQFVVRTYIRQSDSSITPKEIRSVKDNIFHCYKDILEFHKDILLKNFQQLAKDPAKIGTLFLRLKSDFNNHSRYCQNLPKALAILDENSDVAEYFNVCFFGC</sequence>
<keyword evidence="4" id="KW-1185">Reference proteome</keyword>
<dbReference type="InterPro" id="IPR035899">
    <property type="entry name" value="DBL_dom_sf"/>
</dbReference>
<accession>A0A1Y3BGI7</accession>
<dbReference type="InterPro" id="IPR000219">
    <property type="entry name" value="DH_dom"/>
</dbReference>
<dbReference type="Pfam" id="PF00621">
    <property type="entry name" value="RhoGEF"/>
    <property type="match status" value="1"/>
</dbReference>
<protein>
    <recommendedName>
        <fullName evidence="2">DH domain-containing protein</fullName>
    </recommendedName>
</protein>
<dbReference type="SUPFAM" id="SSF48065">
    <property type="entry name" value="DBL homology domain (DH-domain)"/>
    <property type="match status" value="1"/>
</dbReference>
<dbReference type="GO" id="GO:0005737">
    <property type="term" value="C:cytoplasm"/>
    <property type="evidence" value="ECO:0007669"/>
    <property type="project" value="TreeGrafter"/>
</dbReference>